<evidence type="ECO:0000313" key="4">
    <source>
        <dbReference type="EMBL" id="KAF8822055.1"/>
    </source>
</evidence>
<organism evidence="4 5">
    <name type="scientific">Cardiosporidium cionae</name>
    <dbReference type="NCBI Taxonomy" id="476202"/>
    <lineage>
        <taxon>Eukaryota</taxon>
        <taxon>Sar</taxon>
        <taxon>Alveolata</taxon>
        <taxon>Apicomplexa</taxon>
        <taxon>Aconoidasida</taxon>
        <taxon>Nephromycida</taxon>
        <taxon>Cardiosporidium</taxon>
    </lineage>
</organism>
<protein>
    <submittedName>
        <fullName evidence="4">S-adenosylmethionine-dependent</fullName>
    </submittedName>
</protein>
<dbReference type="NCBIfam" id="TIGR00104">
    <property type="entry name" value="tRNA_TsaA"/>
    <property type="match status" value="1"/>
</dbReference>
<dbReference type="Proteomes" id="UP000823046">
    <property type="component" value="Unassembled WGS sequence"/>
</dbReference>
<evidence type="ECO:0000313" key="5">
    <source>
        <dbReference type="Proteomes" id="UP000823046"/>
    </source>
</evidence>
<dbReference type="CDD" id="cd09281">
    <property type="entry name" value="UPF0066"/>
    <property type="match status" value="1"/>
</dbReference>
<dbReference type="InterPro" id="IPR036414">
    <property type="entry name" value="YaeB_N_sf"/>
</dbReference>
<dbReference type="PANTHER" id="PTHR12818">
    <property type="entry name" value="TRNA (ADENINE(37)-N6)-METHYLTRANSFERASE"/>
    <property type="match status" value="1"/>
</dbReference>
<dbReference type="InterPro" id="IPR036413">
    <property type="entry name" value="YaeB-like_sf"/>
</dbReference>
<dbReference type="PROSITE" id="PS51668">
    <property type="entry name" value="TSAA_2"/>
    <property type="match status" value="1"/>
</dbReference>
<dbReference type="InterPro" id="IPR023370">
    <property type="entry name" value="TrmO-like_N"/>
</dbReference>
<dbReference type="EMBL" id="JADAQX010000093">
    <property type="protein sequence ID" value="KAF8822055.1"/>
    <property type="molecule type" value="Genomic_DNA"/>
</dbReference>
<dbReference type="InterPro" id="IPR040372">
    <property type="entry name" value="YaeB-like"/>
</dbReference>
<proteinExistence type="inferred from homology"/>
<gene>
    <name evidence="4" type="ORF">IE077_001156</name>
</gene>
<evidence type="ECO:0000256" key="1">
    <source>
        <dbReference type="ARBA" id="ARBA00022691"/>
    </source>
</evidence>
<reference evidence="4 5" key="1">
    <citation type="journal article" date="2020" name="bioRxiv">
        <title>Metabolic contributions of an alphaproteobacterial endosymbiont in the apicomplexan Cardiosporidium cionae.</title>
        <authorList>
            <person name="Hunter E.S."/>
            <person name="Paight C.J."/>
            <person name="Lane C.E."/>
        </authorList>
    </citation>
    <scope>NUCLEOTIDE SEQUENCE [LARGE SCALE GENOMIC DNA]</scope>
    <source>
        <strain evidence="4">ESH_2018</strain>
    </source>
</reference>
<feature type="domain" description="TsaA-like" evidence="3">
    <location>
        <begin position="146"/>
        <end position="281"/>
    </location>
</feature>
<comment type="similarity">
    <text evidence="2">Belongs to the tRNA methyltransferase O family.</text>
</comment>
<evidence type="ECO:0000259" key="3">
    <source>
        <dbReference type="PROSITE" id="PS51668"/>
    </source>
</evidence>
<evidence type="ECO:0000256" key="2">
    <source>
        <dbReference type="ARBA" id="ARBA00033753"/>
    </source>
</evidence>
<dbReference type="SUPFAM" id="SSF118196">
    <property type="entry name" value="YaeB-like"/>
    <property type="match status" value="1"/>
</dbReference>
<keyword evidence="1" id="KW-0949">S-adenosyl-L-methionine</keyword>
<comment type="caution">
    <text evidence="4">The sequence shown here is derived from an EMBL/GenBank/DDBJ whole genome shotgun (WGS) entry which is preliminary data.</text>
</comment>
<dbReference type="Pfam" id="PF01980">
    <property type="entry name" value="TrmO_N"/>
    <property type="match status" value="1"/>
</dbReference>
<dbReference type="Gene3D" id="2.40.30.70">
    <property type="entry name" value="YaeB-like"/>
    <property type="match status" value="1"/>
</dbReference>
<dbReference type="PANTHER" id="PTHR12818:SF0">
    <property type="entry name" value="TRNA (ADENINE(37)-N6)-METHYLTRANSFERASE"/>
    <property type="match status" value="1"/>
</dbReference>
<sequence>MAASLIEFIKVKIQTAFEDAQKNGSIPKDVLCPNSIRLGPPKSKRFGAFSTNFLVPLSRKYIMERNIEQCIDADHSMAEAWARSLSLLMAKFSYYDEKQESGIALYCENRSKGFLNFFFVNAMEATKILHPMDSVMTDIPSRSIQLKVIGVVKSCFRIKYGTPRQGGLVPSSCGVVELFKEYQADCLMGLSDFSHVWILFLFHLQDPHFQKSKVQPVKLSGAKTGVFATRSPHRPSPVGLSVAKIDRIEGHKIFVRGIDIVDGSPLIDIKPYHIVDTFPTLDKNCTYPNWTHHSLSNSQLLQVTYSESCIPKFYDHLNNLRKNCAYNKNDTEPPFYFLEAFDETETTNKALLRGEEGGIYPFRFFASVKSFFGAVEECITVDPRSLEQAHYKQCGESFQYYVDDFEILFRIVGMEAKILQIDFCGNEMIETLL</sequence>
<accession>A0ABQ7JEH7</accession>
<name>A0ABQ7JEH7_9APIC</name>
<keyword evidence="5" id="KW-1185">Reference proteome</keyword>